<sequence>MVRGPRDNGNATPTAQISPEIHIGTERVLASPIPMPSSASENSGRTPIRRDVPDPNRELTHLNPEHTHLNRAHTRLNRGHAGARRVPGWGGRVPGWGGRVPGSVGRVGS</sequence>
<evidence type="ECO:0000256" key="1">
    <source>
        <dbReference type="SAM" id="MobiDB-lite"/>
    </source>
</evidence>
<feature type="region of interest" description="Disordered" evidence="1">
    <location>
        <begin position="77"/>
        <end position="109"/>
    </location>
</feature>
<evidence type="ECO:0000313" key="2">
    <source>
        <dbReference type="EMBL" id="GLY67002.1"/>
    </source>
</evidence>
<gene>
    <name evidence="2" type="ORF">Atai01_36210</name>
</gene>
<feature type="compositionally biased region" description="Gly residues" evidence="1">
    <location>
        <begin position="88"/>
        <end position="109"/>
    </location>
</feature>
<dbReference type="AlphaFoldDB" id="A0A9W6R3P4"/>
<dbReference type="Proteomes" id="UP001165136">
    <property type="component" value="Unassembled WGS sequence"/>
</dbReference>
<organism evidence="2 3">
    <name type="scientific">Amycolatopsis taiwanensis</name>
    <dbReference type="NCBI Taxonomy" id="342230"/>
    <lineage>
        <taxon>Bacteria</taxon>
        <taxon>Bacillati</taxon>
        <taxon>Actinomycetota</taxon>
        <taxon>Actinomycetes</taxon>
        <taxon>Pseudonocardiales</taxon>
        <taxon>Pseudonocardiaceae</taxon>
        <taxon>Amycolatopsis</taxon>
    </lineage>
</organism>
<name>A0A9W6R3P4_9PSEU</name>
<feature type="compositionally biased region" description="Basic and acidic residues" evidence="1">
    <location>
        <begin position="48"/>
        <end position="65"/>
    </location>
</feature>
<proteinExistence type="predicted"/>
<dbReference type="EMBL" id="BSTI01000007">
    <property type="protein sequence ID" value="GLY67002.1"/>
    <property type="molecule type" value="Genomic_DNA"/>
</dbReference>
<accession>A0A9W6R3P4</accession>
<reference evidence="2" key="1">
    <citation type="submission" date="2023-03" db="EMBL/GenBank/DDBJ databases">
        <title>Amycolatopsis taiwanensis NBRC 103393.</title>
        <authorList>
            <person name="Ichikawa N."/>
            <person name="Sato H."/>
            <person name="Tonouchi N."/>
        </authorList>
    </citation>
    <scope>NUCLEOTIDE SEQUENCE</scope>
    <source>
        <strain evidence="2">NBRC 103393</strain>
    </source>
</reference>
<keyword evidence="3" id="KW-1185">Reference proteome</keyword>
<comment type="caution">
    <text evidence="2">The sequence shown here is derived from an EMBL/GenBank/DDBJ whole genome shotgun (WGS) entry which is preliminary data.</text>
</comment>
<feature type="region of interest" description="Disordered" evidence="1">
    <location>
        <begin position="1"/>
        <end position="65"/>
    </location>
</feature>
<protein>
    <submittedName>
        <fullName evidence="2">Uncharacterized protein</fullName>
    </submittedName>
</protein>
<evidence type="ECO:0000313" key="3">
    <source>
        <dbReference type="Proteomes" id="UP001165136"/>
    </source>
</evidence>